<feature type="repeat" description="PPR" evidence="2">
    <location>
        <begin position="454"/>
        <end position="484"/>
    </location>
</feature>
<keyword evidence="1" id="KW-0677">Repeat</keyword>
<feature type="repeat" description="PPR" evidence="2">
    <location>
        <begin position="179"/>
        <end position="213"/>
    </location>
</feature>
<dbReference type="Gene3D" id="1.25.40.10">
    <property type="entry name" value="Tetratricopeptide repeat domain"/>
    <property type="match status" value="4"/>
</dbReference>
<evidence type="ECO:0000313" key="4">
    <source>
        <dbReference type="Proteomes" id="UP001632038"/>
    </source>
</evidence>
<dbReference type="AlphaFoldDB" id="A0ABD3E9V5"/>
<dbReference type="Pfam" id="PF13812">
    <property type="entry name" value="PPR_3"/>
    <property type="match status" value="1"/>
</dbReference>
<gene>
    <name evidence="3" type="ORF">CASFOL_007460</name>
</gene>
<dbReference type="FunFam" id="1.25.40.10:FF:000285">
    <property type="entry name" value="Pentatricopeptide repeat-containing protein, chloroplastic"/>
    <property type="match status" value="1"/>
</dbReference>
<dbReference type="EMBL" id="JAVIJP010000007">
    <property type="protein sequence ID" value="KAL3651057.1"/>
    <property type="molecule type" value="Genomic_DNA"/>
</dbReference>
<dbReference type="Pfam" id="PF12854">
    <property type="entry name" value="PPR_1"/>
    <property type="match status" value="1"/>
</dbReference>
<dbReference type="InterPro" id="IPR011990">
    <property type="entry name" value="TPR-like_helical_dom_sf"/>
</dbReference>
<feature type="repeat" description="PPR" evidence="2">
    <location>
        <begin position="352"/>
        <end position="386"/>
    </location>
</feature>
<dbReference type="FunFam" id="1.25.40.10:FF:000184">
    <property type="entry name" value="Pentatricopeptide repeat-containing protein, chloroplastic"/>
    <property type="match status" value="1"/>
</dbReference>
<dbReference type="PROSITE" id="PS51375">
    <property type="entry name" value="PPR"/>
    <property type="match status" value="5"/>
</dbReference>
<dbReference type="PANTHER" id="PTHR47926">
    <property type="entry name" value="PENTATRICOPEPTIDE REPEAT-CONTAINING PROTEIN"/>
    <property type="match status" value="1"/>
</dbReference>
<sequence length="610" mass="67745">MSSCPAPTNLSVVLRYLSQQFNHHHFRGKNSPELLKLQQIHSLLIVSGFSHDSSFLTRILLHCLSLSSFPRPYALSIFSQVRNPNVFTYNALIRAFSFHPQNAVFFYAKMRRDGVFPNKHTFPLLLKSKTQIPFQVLAQSIKFGFGSDPFLSNSLLSAFASLGLVEDARHLFDEMTHRDAVAYTAIMDVYVKNSRPSHALSLFLEMRASGLTVDEVAVVTALCAVGTLGLVQLGKSIHGLYVETGRVARDVYIGSALVDMYSKFGCCEDALRAFRDTTHKNLVLWAALLSSYVQCKKFKDVLYLFQEMLAEKIDPTETILASVLSACAHLGSLEQGRWVDNYIVDKNKLKLSSVLGTALIDMYAKCGCADEAFRVFERMRVKDVYPWTALIFGFAINGDAKQALDQFSRMLSSGVGPNEVTFIAVLSACSHGGLVNEGWRLFESMEGVYGVKPNVDHYGCMVDLLCRAGRLGQALELIEEMPMEPSAGVWGALFGGCMIHKDFELGSIVGNHLIELQPGRRGRYALLATLYAKCRDWEGFADVRRKMNEVTVEKAPGCSWIESEGVVREFFAFGESGDESGGSVYGVVDELTAQMKRLSFVLEDDVVGLY</sequence>
<dbReference type="InterPro" id="IPR046960">
    <property type="entry name" value="PPR_At4g14850-like_plant"/>
</dbReference>
<feature type="repeat" description="PPR" evidence="2">
    <location>
        <begin position="281"/>
        <end position="315"/>
    </location>
</feature>
<dbReference type="Pfam" id="PF01535">
    <property type="entry name" value="PPR"/>
    <property type="match status" value="5"/>
</dbReference>
<dbReference type="InterPro" id="IPR002885">
    <property type="entry name" value="PPR_rpt"/>
</dbReference>
<feature type="repeat" description="PPR" evidence="2">
    <location>
        <begin position="148"/>
        <end position="178"/>
    </location>
</feature>
<keyword evidence="4" id="KW-1185">Reference proteome</keyword>
<accession>A0ABD3E9V5</accession>
<dbReference type="Proteomes" id="UP001632038">
    <property type="component" value="Unassembled WGS sequence"/>
</dbReference>
<evidence type="ECO:0000256" key="1">
    <source>
        <dbReference type="ARBA" id="ARBA00022737"/>
    </source>
</evidence>
<comment type="caution">
    <text evidence="3">The sequence shown here is derived from an EMBL/GenBank/DDBJ whole genome shotgun (WGS) entry which is preliminary data.</text>
</comment>
<name>A0ABD3E9V5_9LAMI</name>
<evidence type="ECO:0000313" key="3">
    <source>
        <dbReference type="EMBL" id="KAL3651057.1"/>
    </source>
</evidence>
<proteinExistence type="predicted"/>
<dbReference type="NCBIfam" id="TIGR00756">
    <property type="entry name" value="PPR"/>
    <property type="match status" value="6"/>
</dbReference>
<evidence type="ECO:0000256" key="2">
    <source>
        <dbReference type="PROSITE-ProRule" id="PRU00708"/>
    </source>
</evidence>
<organism evidence="3 4">
    <name type="scientific">Castilleja foliolosa</name>
    <dbReference type="NCBI Taxonomy" id="1961234"/>
    <lineage>
        <taxon>Eukaryota</taxon>
        <taxon>Viridiplantae</taxon>
        <taxon>Streptophyta</taxon>
        <taxon>Embryophyta</taxon>
        <taxon>Tracheophyta</taxon>
        <taxon>Spermatophyta</taxon>
        <taxon>Magnoliopsida</taxon>
        <taxon>eudicotyledons</taxon>
        <taxon>Gunneridae</taxon>
        <taxon>Pentapetalae</taxon>
        <taxon>asterids</taxon>
        <taxon>lamiids</taxon>
        <taxon>Lamiales</taxon>
        <taxon>Orobanchaceae</taxon>
        <taxon>Pedicularideae</taxon>
        <taxon>Castillejinae</taxon>
        <taxon>Castilleja</taxon>
    </lineage>
</organism>
<evidence type="ECO:0008006" key="5">
    <source>
        <dbReference type="Google" id="ProtNLM"/>
    </source>
</evidence>
<dbReference type="InterPro" id="IPR046848">
    <property type="entry name" value="E_motif"/>
</dbReference>
<dbReference type="PANTHER" id="PTHR47926:SF463">
    <property type="entry name" value="PENTATRICOPEPTIDE REPEAT-CONTAINING PROTEIN"/>
    <property type="match status" value="1"/>
</dbReference>
<dbReference type="Pfam" id="PF20431">
    <property type="entry name" value="E_motif"/>
    <property type="match status" value="1"/>
</dbReference>
<protein>
    <recommendedName>
        <fullName evidence="5">Pentatricopeptide repeat-containing protein</fullName>
    </recommendedName>
</protein>
<reference evidence="4" key="1">
    <citation type="journal article" date="2024" name="IScience">
        <title>Strigolactones Initiate the Formation of Haustorium-like Structures in Castilleja.</title>
        <authorList>
            <person name="Buerger M."/>
            <person name="Peterson D."/>
            <person name="Chory J."/>
        </authorList>
    </citation>
    <scope>NUCLEOTIDE SEQUENCE [LARGE SCALE GENOMIC DNA]</scope>
</reference>